<evidence type="ECO:0000313" key="1">
    <source>
        <dbReference type="EMBL" id="KAF0476156.1"/>
    </source>
</evidence>
<reference evidence="1 2" key="1">
    <citation type="journal article" date="2019" name="Environ. Microbiol.">
        <title>At the nexus of three kingdoms: the genome of the mycorrhizal fungus Gigaspora margarita provides insights into plant, endobacterial and fungal interactions.</title>
        <authorList>
            <person name="Venice F."/>
            <person name="Ghignone S."/>
            <person name="Salvioli di Fossalunga A."/>
            <person name="Amselem J."/>
            <person name="Novero M."/>
            <person name="Xianan X."/>
            <person name="Sedzielewska Toro K."/>
            <person name="Morin E."/>
            <person name="Lipzen A."/>
            <person name="Grigoriev I.V."/>
            <person name="Henrissat B."/>
            <person name="Martin F.M."/>
            <person name="Bonfante P."/>
        </authorList>
    </citation>
    <scope>NUCLEOTIDE SEQUENCE [LARGE SCALE GENOMIC DNA]</scope>
    <source>
        <strain evidence="1 2">BEG34</strain>
    </source>
</reference>
<protein>
    <submittedName>
        <fullName evidence="1">Gephyrin: PROVISIONAL</fullName>
    </submittedName>
</protein>
<accession>A0A8H4ABU1</accession>
<dbReference type="AlphaFoldDB" id="A0A8H4ABU1"/>
<comment type="caution">
    <text evidence="1">The sequence shown here is derived from an EMBL/GenBank/DDBJ whole genome shotgun (WGS) entry which is preliminary data.</text>
</comment>
<dbReference type="OrthoDB" id="2421874at2759"/>
<keyword evidence="2" id="KW-1185">Reference proteome</keyword>
<gene>
    <name evidence="1" type="ORF">F8M41_024475</name>
</gene>
<dbReference type="Proteomes" id="UP000439903">
    <property type="component" value="Unassembled WGS sequence"/>
</dbReference>
<organism evidence="1 2">
    <name type="scientific">Gigaspora margarita</name>
    <dbReference type="NCBI Taxonomy" id="4874"/>
    <lineage>
        <taxon>Eukaryota</taxon>
        <taxon>Fungi</taxon>
        <taxon>Fungi incertae sedis</taxon>
        <taxon>Mucoromycota</taxon>
        <taxon>Glomeromycotina</taxon>
        <taxon>Glomeromycetes</taxon>
        <taxon>Diversisporales</taxon>
        <taxon>Gigasporaceae</taxon>
        <taxon>Gigaspora</taxon>
    </lineage>
</organism>
<dbReference type="EMBL" id="WTPW01000834">
    <property type="protein sequence ID" value="KAF0476156.1"/>
    <property type="molecule type" value="Genomic_DNA"/>
</dbReference>
<name>A0A8H4ABU1_GIGMA</name>
<proteinExistence type="predicted"/>
<evidence type="ECO:0000313" key="2">
    <source>
        <dbReference type="Proteomes" id="UP000439903"/>
    </source>
</evidence>
<sequence>MSTLHQINADGSISLSFGCAVKTYILSLPIVKGACFKCQSWQKLNQAIQKNLVAFKCEEGAIDFKGWITNTGMTKSTNCLDDRFELTGNGQSYVNQIQQGLISDLCVWHWVFYCAGDKNCQRACGGFRECVLNCLNYQIKNNLKNGNDMHKCKVCIITKIMLSMVKKRFPIKLYTEDQEQLEQQEKYGINSCSKQKIQQLLERNNQYTHNNVGPWTILHSLVINELKQKGFALYYQHED</sequence>